<sequence length="329" mass="36691">MDYLSGWCKSQKRLEGSTIIVTGSNTGIGKETALDLYKRGARVIMACRNLERAKEAKDDIERLTKTEQGMGELVVEELDLCSLESVREFCARVTARERSVRGVVCNAGVMMCPEGRTRDGFETHLASNHLGHALLTLLLLPLLIQNGPSRIVFVSSYVHAKHELDLDDLNFERKPYNAFEAYCRTKAANILFARALADKLKEHNITNVTTYSLHPGVIRTEISRHFDEALVYGTTFLFNNVLGWLGLLKSPQCGAQTTIYCAVDDACAEESGLYYSDCAVTRPSKQCQDAAQANRLWDLTLQALKLDLEKYNPFGEPKSESITAINNDL</sequence>
<dbReference type="PANTHER" id="PTHR43157">
    <property type="entry name" value="PHOSPHATIDYLINOSITOL-GLYCAN BIOSYNTHESIS CLASS F PROTEIN-RELATED"/>
    <property type="match status" value="1"/>
</dbReference>
<evidence type="ECO:0000313" key="2">
    <source>
        <dbReference type="EMBL" id="KAJ8733853.1"/>
    </source>
</evidence>
<dbReference type="PRINTS" id="PR00081">
    <property type="entry name" value="GDHRDH"/>
</dbReference>
<evidence type="ECO:0008006" key="4">
    <source>
        <dbReference type="Google" id="ProtNLM"/>
    </source>
</evidence>
<protein>
    <recommendedName>
        <fullName evidence="4">Retinol dehydrogenase 11</fullName>
    </recommendedName>
</protein>
<dbReference type="GO" id="GO:0016491">
    <property type="term" value="F:oxidoreductase activity"/>
    <property type="evidence" value="ECO:0007669"/>
    <property type="project" value="UniProtKB-KW"/>
</dbReference>
<dbReference type="Pfam" id="PF00106">
    <property type="entry name" value="adh_short"/>
    <property type="match status" value="1"/>
</dbReference>
<organism evidence="2 3">
    <name type="scientific">Mythimna separata</name>
    <name type="common">Oriental armyworm</name>
    <name type="synonym">Pseudaletia separata</name>
    <dbReference type="NCBI Taxonomy" id="271217"/>
    <lineage>
        <taxon>Eukaryota</taxon>
        <taxon>Metazoa</taxon>
        <taxon>Ecdysozoa</taxon>
        <taxon>Arthropoda</taxon>
        <taxon>Hexapoda</taxon>
        <taxon>Insecta</taxon>
        <taxon>Pterygota</taxon>
        <taxon>Neoptera</taxon>
        <taxon>Endopterygota</taxon>
        <taxon>Lepidoptera</taxon>
        <taxon>Glossata</taxon>
        <taxon>Ditrysia</taxon>
        <taxon>Noctuoidea</taxon>
        <taxon>Noctuidae</taxon>
        <taxon>Noctuinae</taxon>
        <taxon>Hadenini</taxon>
        <taxon>Mythimna</taxon>
    </lineage>
</organism>
<reference evidence="2" key="1">
    <citation type="submission" date="2023-03" db="EMBL/GenBank/DDBJ databases">
        <title>Chromosome-level genomes of two armyworms, Mythimna separata and Mythimna loreyi, provide insights into the biosynthesis and reception of sex pheromones.</title>
        <authorList>
            <person name="Zhao H."/>
        </authorList>
    </citation>
    <scope>NUCLEOTIDE SEQUENCE</scope>
    <source>
        <strain evidence="2">BeijingLab</strain>
        <tissue evidence="2">Pupa</tissue>
    </source>
</reference>
<dbReference type="PANTHER" id="PTHR43157:SF73">
    <property type="entry name" value="WW DOMAIN-CONTAINING OXIDOREDUCTASE-LIKE PROTEIN"/>
    <property type="match status" value="1"/>
</dbReference>
<dbReference type="Gene3D" id="3.40.50.720">
    <property type="entry name" value="NAD(P)-binding Rossmann-like Domain"/>
    <property type="match status" value="1"/>
</dbReference>
<keyword evidence="3" id="KW-1185">Reference proteome</keyword>
<dbReference type="AlphaFoldDB" id="A0AAD8DZF9"/>
<evidence type="ECO:0000256" key="1">
    <source>
        <dbReference type="ARBA" id="ARBA00023002"/>
    </source>
</evidence>
<dbReference type="Proteomes" id="UP001231518">
    <property type="component" value="Chromosome 5"/>
</dbReference>
<accession>A0AAD8DZF9</accession>
<dbReference type="EMBL" id="JARGEI010000003">
    <property type="protein sequence ID" value="KAJ8733853.1"/>
    <property type="molecule type" value="Genomic_DNA"/>
</dbReference>
<dbReference type="InterPro" id="IPR036291">
    <property type="entry name" value="NAD(P)-bd_dom_sf"/>
</dbReference>
<dbReference type="SUPFAM" id="SSF51735">
    <property type="entry name" value="NAD(P)-binding Rossmann-fold domains"/>
    <property type="match status" value="1"/>
</dbReference>
<keyword evidence="1" id="KW-0560">Oxidoreductase</keyword>
<gene>
    <name evidence="2" type="ORF">PYW07_014404</name>
</gene>
<evidence type="ECO:0000313" key="3">
    <source>
        <dbReference type="Proteomes" id="UP001231518"/>
    </source>
</evidence>
<dbReference type="InterPro" id="IPR002347">
    <property type="entry name" value="SDR_fam"/>
</dbReference>
<proteinExistence type="predicted"/>
<comment type="caution">
    <text evidence="2">The sequence shown here is derived from an EMBL/GenBank/DDBJ whole genome shotgun (WGS) entry which is preliminary data.</text>
</comment>
<name>A0AAD8DZF9_MYTSE</name>